<dbReference type="RefSeq" id="WP_187768756.1">
    <property type="nucleotide sequence ID" value="NZ_JACTVM010000001.1"/>
</dbReference>
<comment type="similarity">
    <text evidence="1">Belongs to the glycosyl hydrolase 16 family.</text>
</comment>
<dbReference type="SUPFAM" id="SSF49899">
    <property type="entry name" value="Concanavalin A-like lectins/glucanases"/>
    <property type="match status" value="1"/>
</dbReference>
<dbReference type="InterPro" id="IPR013320">
    <property type="entry name" value="ConA-like_dom_sf"/>
</dbReference>
<accession>A0A8I0EV16</accession>
<dbReference type="CDD" id="cd00413">
    <property type="entry name" value="Glyco_hydrolase_16"/>
    <property type="match status" value="1"/>
</dbReference>
<gene>
    <name evidence="3" type="ORF">IBG24_04730</name>
</gene>
<evidence type="ECO:0000259" key="2">
    <source>
        <dbReference type="PROSITE" id="PS51762"/>
    </source>
</evidence>
<reference evidence="3" key="1">
    <citation type="submission" date="2020-09" db="EMBL/GenBank/DDBJ databases">
        <title>Novel species in genus Aeromicrobium.</title>
        <authorList>
            <person name="Zhang G."/>
        </authorList>
    </citation>
    <scope>NUCLEOTIDE SEQUENCE</scope>
    <source>
        <strain evidence="3">Zg-636</strain>
    </source>
</reference>
<dbReference type="InterPro" id="IPR050546">
    <property type="entry name" value="Glycosyl_Hydrlase_16"/>
</dbReference>
<dbReference type="Proteomes" id="UP000620591">
    <property type="component" value="Unassembled WGS sequence"/>
</dbReference>
<sequence>MKRMMMALVLVGGIALGGLGGLEGGPRPAEAQAQLPPAGGNNGWKTVFEDDFDPATHVFEGKNLSVVNADGTATPVWHNDHGEVAMDMSRCASIRDDGVLVVVPRRNDHRTDPKGTEWRCRITSLFEVKPGSKATPKTHILAARVKLHKTTGHLSSFWANGSRGTGDNVEFNEIDVIENSGKSNEPRNCKSTATVSANKPDFYGLNHSFYSKYDPRTGHKHCLLKDEANPLYNSNDGWHTFHVVWTPGEKLVFFIDGVRSTGFDPKLASAIRVHAVLTNIDERHQDATPGNFEVDWVRIWEKKSGTGTTDPPAPPACADNDCFRAQLGAYVGYYYRPGSNPSSPLQNRMVFDSKFYLDAYPDVRPWADQKVAEQGGTVYDHAQWHWLNYGIPWGRAGSATFDPIFYMNNHPDIVAAYGWNNYDAAIRHYVQFGNAEGRRASVFFDPVHYKARYGDMAGASNVAVTDHFTVFGLDEGRQGSADFGPAYYLGTNPDVRAAFGKNYRKGMTHWITNGRAEGRKGAP</sequence>
<evidence type="ECO:0000313" key="3">
    <source>
        <dbReference type="EMBL" id="MBC9225617.1"/>
    </source>
</evidence>
<protein>
    <submittedName>
        <fullName evidence="3">Glycoside hydrolase family 16 protein</fullName>
    </submittedName>
</protein>
<dbReference type="PANTHER" id="PTHR10963">
    <property type="entry name" value="GLYCOSYL HYDROLASE-RELATED"/>
    <property type="match status" value="1"/>
</dbReference>
<dbReference type="Pfam" id="PF00722">
    <property type="entry name" value="Glyco_hydro_16"/>
    <property type="match status" value="1"/>
</dbReference>
<dbReference type="PANTHER" id="PTHR10963:SF55">
    <property type="entry name" value="GLYCOSIDE HYDROLASE FAMILY 16 PROTEIN"/>
    <property type="match status" value="1"/>
</dbReference>
<proteinExistence type="inferred from homology"/>
<dbReference type="Gene3D" id="2.60.120.200">
    <property type="match status" value="1"/>
</dbReference>
<name>A0A8I0EV16_9ACTN</name>
<dbReference type="AlphaFoldDB" id="A0A8I0EV16"/>
<evidence type="ECO:0000313" key="4">
    <source>
        <dbReference type="Proteomes" id="UP000620591"/>
    </source>
</evidence>
<comment type="caution">
    <text evidence="3">The sequence shown here is derived from an EMBL/GenBank/DDBJ whole genome shotgun (WGS) entry which is preliminary data.</text>
</comment>
<evidence type="ECO:0000256" key="1">
    <source>
        <dbReference type="ARBA" id="ARBA00006865"/>
    </source>
</evidence>
<dbReference type="GO" id="GO:0004553">
    <property type="term" value="F:hydrolase activity, hydrolyzing O-glycosyl compounds"/>
    <property type="evidence" value="ECO:0007669"/>
    <property type="project" value="InterPro"/>
</dbReference>
<dbReference type="GO" id="GO:0005975">
    <property type="term" value="P:carbohydrate metabolic process"/>
    <property type="evidence" value="ECO:0007669"/>
    <property type="project" value="InterPro"/>
</dbReference>
<dbReference type="InterPro" id="IPR000757">
    <property type="entry name" value="Beta-glucanase-like"/>
</dbReference>
<dbReference type="EMBL" id="JACTVM010000001">
    <property type="protein sequence ID" value="MBC9225617.1"/>
    <property type="molecule type" value="Genomic_DNA"/>
</dbReference>
<organism evidence="3 4">
    <name type="scientific">Aeromicrobium senzhongii</name>
    <dbReference type="NCBI Taxonomy" id="2663859"/>
    <lineage>
        <taxon>Bacteria</taxon>
        <taxon>Bacillati</taxon>
        <taxon>Actinomycetota</taxon>
        <taxon>Actinomycetes</taxon>
        <taxon>Propionibacteriales</taxon>
        <taxon>Nocardioidaceae</taxon>
        <taxon>Aeromicrobium</taxon>
    </lineage>
</organism>
<feature type="domain" description="GH16" evidence="2">
    <location>
        <begin position="29"/>
        <end position="305"/>
    </location>
</feature>
<dbReference type="PROSITE" id="PS51762">
    <property type="entry name" value="GH16_2"/>
    <property type="match status" value="1"/>
</dbReference>
<keyword evidence="3" id="KW-0378">Hydrolase</keyword>